<keyword evidence="1" id="KW-0472">Membrane</keyword>
<proteinExistence type="predicted"/>
<name>A0A6B9ZEZ4_9BACT</name>
<dbReference type="InterPro" id="IPR006860">
    <property type="entry name" value="FecR"/>
</dbReference>
<evidence type="ECO:0000313" key="4">
    <source>
        <dbReference type="EMBL" id="QHS60948.1"/>
    </source>
</evidence>
<keyword evidence="1" id="KW-0812">Transmembrane</keyword>
<evidence type="ECO:0000313" key="5">
    <source>
        <dbReference type="Proteomes" id="UP000476411"/>
    </source>
</evidence>
<keyword evidence="5" id="KW-1185">Reference proteome</keyword>
<dbReference type="RefSeq" id="WP_162332631.1">
    <property type="nucleotide sequence ID" value="NZ_CP048113.1"/>
</dbReference>
<dbReference type="PIRSF" id="PIRSF018266">
    <property type="entry name" value="FecR"/>
    <property type="match status" value="1"/>
</dbReference>
<evidence type="ECO:0000259" key="3">
    <source>
        <dbReference type="Pfam" id="PF16344"/>
    </source>
</evidence>
<protein>
    <submittedName>
        <fullName evidence="4">Uncharacterized protein</fullName>
    </submittedName>
</protein>
<evidence type="ECO:0000259" key="2">
    <source>
        <dbReference type="Pfam" id="PF04773"/>
    </source>
</evidence>
<dbReference type="InterPro" id="IPR032508">
    <property type="entry name" value="FecR_C"/>
</dbReference>
<dbReference type="GO" id="GO:0016989">
    <property type="term" value="F:sigma factor antagonist activity"/>
    <property type="evidence" value="ECO:0007669"/>
    <property type="project" value="TreeGrafter"/>
</dbReference>
<dbReference type="Pfam" id="PF04773">
    <property type="entry name" value="FecR"/>
    <property type="match status" value="1"/>
</dbReference>
<keyword evidence="1" id="KW-1133">Transmembrane helix</keyword>
<dbReference type="Gene3D" id="2.60.120.1440">
    <property type="match status" value="1"/>
</dbReference>
<feature type="transmembrane region" description="Helical" evidence="1">
    <location>
        <begin position="87"/>
        <end position="105"/>
    </location>
</feature>
<dbReference type="KEGG" id="chih:GWR21_15500"/>
<gene>
    <name evidence="4" type="ORF">GWR21_15500</name>
</gene>
<dbReference type="PANTHER" id="PTHR30273">
    <property type="entry name" value="PERIPLASMIC SIGNAL SENSOR AND SIGMA FACTOR ACTIVATOR FECR-RELATED"/>
    <property type="match status" value="1"/>
</dbReference>
<evidence type="ECO:0000256" key="1">
    <source>
        <dbReference type="SAM" id="Phobius"/>
    </source>
</evidence>
<accession>A0A6B9ZEZ4</accession>
<dbReference type="PANTHER" id="PTHR30273:SF2">
    <property type="entry name" value="PROTEIN FECR"/>
    <property type="match status" value="1"/>
</dbReference>
<dbReference type="EMBL" id="CP048113">
    <property type="protein sequence ID" value="QHS60948.1"/>
    <property type="molecule type" value="Genomic_DNA"/>
</dbReference>
<dbReference type="Proteomes" id="UP000476411">
    <property type="component" value="Chromosome"/>
</dbReference>
<dbReference type="Gene3D" id="3.55.50.30">
    <property type="match status" value="1"/>
</dbReference>
<dbReference type="Pfam" id="PF16344">
    <property type="entry name" value="FecR_C"/>
    <property type="match status" value="1"/>
</dbReference>
<feature type="domain" description="Protein FecR C-terminal" evidence="3">
    <location>
        <begin position="246"/>
        <end position="304"/>
    </location>
</feature>
<dbReference type="AlphaFoldDB" id="A0A6B9ZEZ4"/>
<dbReference type="InterPro" id="IPR012373">
    <property type="entry name" value="Ferrdict_sens_TM"/>
</dbReference>
<organism evidence="4 5">
    <name type="scientific">Chitinophaga agri</name>
    <dbReference type="NCBI Taxonomy" id="2703787"/>
    <lineage>
        <taxon>Bacteria</taxon>
        <taxon>Pseudomonadati</taxon>
        <taxon>Bacteroidota</taxon>
        <taxon>Chitinophagia</taxon>
        <taxon>Chitinophagales</taxon>
        <taxon>Chitinophagaceae</taxon>
        <taxon>Chitinophaga</taxon>
    </lineage>
</organism>
<reference evidence="4 5" key="1">
    <citation type="submission" date="2020-01" db="EMBL/GenBank/DDBJ databases">
        <title>Complete genome sequence of Chitinophaga sp. H33E-04 isolated from quinoa roots.</title>
        <authorList>
            <person name="Weon H.-Y."/>
            <person name="Lee S.A."/>
        </authorList>
    </citation>
    <scope>NUCLEOTIDE SEQUENCE [LARGE SCALE GENOMIC DNA]</scope>
    <source>
        <strain evidence="4 5">H33E-04</strain>
    </source>
</reference>
<sequence>MTKLYADEALYALLCKYVLGEADAAERQWVDEWLKSGPEHPALLASLEKLLTEKPAIQVSLADTERAWQALSASMVGMTVTHKRRQWWMAAAVLLIAAGTGLWWLTFRSNRMQRYTGPVVAHLKDGSTVQLEDKARLFVLPGFGKRQREVTLEGKALFTVTPDAAQPFIVRLGERTIKVLGTRFSVDAAGRAGALRVHVDTGEVMVTDSGSRDSIVLSAGMVLEQPQEKVPFKVASHVTNAAAKQLEFTDVPLSEVLKTITLIYNIHVTADSALLQLPVTATFTGETADDVLASLAFMTNATVEKGAAGMILKKHDE</sequence>
<feature type="domain" description="FecR protein" evidence="2">
    <location>
        <begin position="122"/>
        <end position="204"/>
    </location>
</feature>